<name>A0AAD1YTE6_9LAMI</name>
<dbReference type="GO" id="GO:0032875">
    <property type="term" value="P:regulation of DNA endoreduplication"/>
    <property type="evidence" value="ECO:0007669"/>
    <property type="project" value="UniProtKB-ARBA"/>
</dbReference>
<dbReference type="Gene3D" id="1.10.10.60">
    <property type="entry name" value="Homeodomain-like"/>
    <property type="match status" value="2"/>
</dbReference>
<feature type="domain" description="Myb-like" evidence="7">
    <location>
        <begin position="32"/>
        <end position="76"/>
    </location>
</feature>
<dbReference type="PROSITE" id="PS51294">
    <property type="entry name" value="HTH_MYB"/>
    <property type="match status" value="2"/>
</dbReference>
<keyword evidence="10" id="KW-1185">Reference proteome</keyword>
<comment type="subcellular location">
    <subcellularLocation>
        <location evidence="1">Nucleus</location>
    </subcellularLocation>
</comment>
<dbReference type="GO" id="GO:0048364">
    <property type="term" value="P:root development"/>
    <property type="evidence" value="ECO:0007669"/>
    <property type="project" value="UniProtKB-ARBA"/>
</dbReference>
<feature type="compositionally biased region" description="Polar residues" evidence="6">
    <location>
        <begin position="335"/>
        <end position="347"/>
    </location>
</feature>
<evidence type="ECO:0000256" key="4">
    <source>
        <dbReference type="ARBA" id="ARBA00023242"/>
    </source>
</evidence>
<keyword evidence="4" id="KW-0539">Nucleus</keyword>
<dbReference type="GO" id="GO:0009725">
    <property type="term" value="P:response to hormone"/>
    <property type="evidence" value="ECO:0007669"/>
    <property type="project" value="UniProtKB-ARBA"/>
</dbReference>
<evidence type="ECO:0000256" key="5">
    <source>
        <dbReference type="ARBA" id="ARBA00063045"/>
    </source>
</evidence>
<dbReference type="GO" id="GO:0010444">
    <property type="term" value="P:guard mother cell differentiation"/>
    <property type="evidence" value="ECO:0007669"/>
    <property type="project" value="UniProtKB-ARBA"/>
</dbReference>
<dbReference type="EMBL" id="OU503037">
    <property type="protein sequence ID" value="CAI9756213.1"/>
    <property type="molecule type" value="Genomic_DNA"/>
</dbReference>
<feature type="domain" description="HTH myb-type" evidence="8">
    <location>
        <begin position="25"/>
        <end position="76"/>
    </location>
</feature>
<keyword evidence="2" id="KW-0677">Repeat</keyword>
<dbReference type="GO" id="GO:0000978">
    <property type="term" value="F:RNA polymerase II cis-regulatory region sequence-specific DNA binding"/>
    <property type="evidence" value="ECO:0007669"/>
    <property type="project" value="TreeGrafter"/>
</dbReference>
<comment type="subunit">
    <text evidence="5">Interacts with RBR1.</text>
</comment>
<feature type="region of interest" description="Disordered" evidence="6">
    <location>
        <begin position="1"/>
        <end position="27"/>
    </location>
</feature>
<dbReference type="FunFam" id="1.10.10.60:FF:000355">
    <property type="entry name" value="Transcription factor MYB124"/>
    <property type="match status" value="1"/>
</dbReference>
<dbReference type="GO" id="GO:0010235">
    <property type="term" value="P:guard mother cell cytokinesis"/>
    <property type="evidence" value="ECO:0007669"/>
    <property type="project" value="UniProtKB-ARBA"/>
</dbReference>
<dbReference type="InterPro" id="IPR009057">
    <property type="entry name" value="Homeodomain-like_sf"/>
</dbReference>
<dbReference type="GO" id="GO:0000981">
    <property type="term" value="F:DNA-binding transcription factor activity, RNA polymerase II-specific"/>
    <property type="evidence" value="ECO:0007669"/>
    <property type="project" value="TreeGrafter"/>
</dbReference>
<dbReference type="GO" id="GO:0050891">
    <property type="term" value="P:multicellular organismal-level water homeostasis"/>
    <property type="evidence" value="ECO:0007669"/>
    <property type="project" value="UniProtKB-ARBA"/>
</dbReference>
<dbReference type="PROSITE" id="PS50090">
    <property type="entry name" value="MYB_LIKE"/>
    <property type="match status" value="2"/>
</dbReference>
<sequence>MQSMKKKMNSTNTNGNENNGEVPKQKERHIVSWSQEEDDILREQIRVHGTENWAIIASKFKDKTTRQCRRRWFTYLNSDFKKGGWSPEEDLLLCQAQKIFGNRWTEIAKVVSGRTDNAVKNRFTTLCKKRAKHEALAKENNASYINLNNKRVIFPNGFNAEEASECAAPLKKMRSYISNPTDNCHQGEKIVTKYLFRPPFAVLAQNSHSNEGKLPTHLDVNHVNEASIDGLGNDKIQGSFLKKDDPKMLALMEQAELLSSLSIKLNSENTDQNLENAWNVLQHFLKQNKDSDLLAYKISDADLQLENFKELMENLIKNEGSKPSWRQPDLYDESPASSEYSTGSSMLSHAPGEIPEECLAKRRTFHHETGLELQSSQLGDQPSLAKENRICIAGTNEENNLLSTGEVKANNGVVGEYTEFSSPLQVTPLFRSLAAAIPSPKFSESEKHFLMKTFGMELPFPSPSTNPSQAPPCKRLMKIFFAIYGAKEHSVFWLDKPIVQAPYFNSLVIRSSLYNYISPTIPFRDRKKKDEKQETEKRTNQLLWAPIYCTLMCTELCNKFSWCVRYCCIPYLME</sequence>
<dbReference type="AlphaFoldDB" id="A0AAD1YTE6"/>
<feature type="domain" description="HTH myb-type" evidence="8">
    <location>
        <begin position="77"/>
        <end position="131"/>
    </location>
</feature>
<dbReference type="PANTHER" id="PTHR45614">
    <property type="entry name" value="MYB PROTEIN-RELATED"/>
    <property type="match status" value="1"/>
</dbReference>
<dbReference type="GO" id="GO:1902584">
    <property type="term" value="P:positive regulation of response to water deprivation"/>
    <property type="evidence" value="ECO:0007669"/>
    <property type="project" value="UniProtKB-ARBA"/>
</dbReference>
<evidence type="ECO:0000259" key="7">
    <source>
        <dbReference type="PROSITE" id="PS50090"/>
    </source>
</evidence>
<evidence type="ECO:0000259" key="8">
    <source>
        <dbReference type="PROSITE" id="PS51294"/>
    </source>
</evidence>
<dbReference type="GO" id="GO:0010376">
    <property type="term" value="P:stomatal complex formation"/>
    <property type="evidence" value="ECO:0007669"/>
    <property type="project" value="UniProtKB-ARBA"/>
</dbReference>
<feature type="domain" description="Myb-like" evidence="7">
    <location>
        <begin position="77"/>
        <end position="127"/>
    </location>
</feature>
<dbReference type="GO" id="GO:1901002">
    <property type="term" value="P:positive regulation of response to salt stress"/>
    <property type="evidence" value="ECO:0007669"/>
    <property type="project" value="UniProtKB-ARBA"/>
</dbReference>
<dbReference type="GO" id="GO:0009629">
    <property type="term" value="P:response to gravity"/>
    <property type="evidence" value="ECO:0007669"/>
    <property type="project" value="UniProtKB-ARBA"/>
</dbReference>
<dbReference type="GO" id="GO:2000037">
    <property type="term" value="P:regulation of stomatal complex patterning"/>
    <property type="evidence" value="ECO:0007669"/>
    <property type="project" value="UniProtKB-ARBA"/>
</dbReference>
<dbReference type="InterPro" id="IPR001005">
    <property type="entry name" value="SANT/Myb"/>
</dbReference>
<accession>A0AAD1YTE6</accession>
<feature type="compositionally biased region" description="Low complexity" evidence="6">
    <location>
        <begin position="11"/>
        <end position="21"/>
    </location>
</feature>
<evidence type="ECO:0000256" key="1">
    <source>
        <dbReference type="ARBA" id="ARBA00004123"/>
    </source>
</evidence>
<dbReference type="GO" id="GO:1901333">
    <property type="term" value="P:positive regulation of lateral root development"/>
    <property type="evidence" value="ECO:0007669"/>
    <property type="project" value="UniProtKB-ARBA"/>
</dbReference>
<feature type="region of interest" description="Disordered" evidence="6">
    <location>
        <begin position="322"/>
        <end position="351"/>
    </location>
</feature>
<dbReference type="Proteomes" id="UP000834106">
    <property type="component" value="Chromosome 2"/>
</dbReference>
<reference evidence="9" key="1">
    <citation type="submission" date="2023-05" db="EMBL/GenBank/DDBJ databases">
        <authorList>
            <person name="Huff M."/>
        </authorList>
    </citation>
    <scope>NUCLEOTIDE SEQUENCE</scope>
</reference>
<dbReference type="SUPFAM" id="SSF46689">
    <property type="entry name" value="Homeodomain-like"/>
    <property type="match status" value="1"/>
</dbReference>
<dbReference type="InterPro" id="IPR017930">
    <property type="entry name" value="Myb_dom"/>
</dbReference>
<dbReference type="GO" id="GO:0005634">
    <property type="term" value="C:nucleus"/>
    <property type="evidence" value="ECO:0007669"/>
    <property type="project" value="UniProtKB-SubCell"/>
</dbReference>
<evidence type="ECO:0000313" key="10">
    <source>
        <dbReference type="Proteomes" id="UP000834106"/>
    </source>
</evidence>
<protein>
    <submittedName>
        <fullName evidence="9">Uncharacterized protein</fullName>
    </submittedName>
</protein>
<dbReference type="SMART" id="SM00717">
    <property type="entry name" value="SANT"/>
    <property type="match status" value="2"/>
</dbReference>
<dbReference type="InterPro" id="IPR050560">
    <property type="entry name" value="MYB_TF"/>
</dbReference>
<keyword evidence="3" id="KW-0238">DNA-binding</keyword>
<evidence type="ECO:0000313" key="9">
    <source>
        <dbReference type="EMBL" id="CAI9756213.1"/>
    </source>
</evidence>
<evidence type="ECO:0000256" key="2">
    <source>
        <dbReference type="ARBA" id="ARBA00022737"/>
    </source>
</evidence>
<dbReference type="Pfam" id="PF00249">
    <property type="entry name" value="Myb_DNA-binding"/>
    <property type="match status" value="2"/>
</dbReference>
<dbReference type="GO" id="GO:0009554">
    <property type="term" value="P:megasporogenesis"/>
    <property type="evidence" value="ECO:0007669"/>
    <property type="project" value="UniProtKB-ARBA"/>
</dbReference>
<evidence type="ECO:0000256" key="3">
    <source>
        <dbReference type="ARBA" id="ARBA00023125"/>
    </source>
</evidence>
<dbReference type="CDD" id="cd00167">
    <property type="entry name" value="SANT"/>
    <property type="match status" value="2"/>
</dbReference>
<gene>
    <name evidence="9" type="ORF">FPE_LOCUS3643</name>
</gene>
<dbReference type="PANTHER" id="PTHR45614:SF76">
    <property type="entry name" value="TRANSCRIPTION FACTOR MYB124"/>
    <property type="match status" value="1"/>
</dbReference>
<dbReference type="GO" id="GO:1902806">
    <property type="term" value="P:regulation of cell cycle G1/S phase transition"/>
    <property type="evidence" value="ECO:0007669"/>
    <property type="project" value="UniProtKB-ARBA"/>
</dbReference>
<dbReference type="GO" id="GO:0033993">
    <property type="term" value="P:response to lipid"/>
    <property type="evidence" value="ECO:0007669"/>
    <property type="project" value="UniProtKB-ARBA"/>
</dbReference>
<evidence type="ECO:0000256" key="6">
    <source>
        <dbReference type="SAM" id="MobiDB-lite"/>
    </source>
</evidence>
<organism evidence="9 10">
    <name type="scientific">Fraxinus pennsylvanica</name>
    <dbReference type="NCBI Taxonomy" id="56036"/>
    <lineage>
        <taxon>Eukaryota</taxon>
        <taxon>Viridiplantae</taxon>
        <taxon>Streptophyta</taxon>
        <taxon>Embryophyta</taxon>
        <taxon>Tracheophyta</taxon>
        <taxon>Spermatophyta</taxon>
        <taxon>Magnoliopsida</taxon>
        <taxon>eudicotyledons</taxon>
        <taxon>Gunneridae</taxon>
        <taxon>Pentapetalae</taxon>
        <taxon>asterids</taxon>
        <taxon>lamiids</taxon>
        <taxon>Lamiales</taxon>
        <taxon>Oleaceae</taxon>
        <taxon>Oleeae</taxon>
        <taxon>Fraxinus</taxon>
    </lineage>
</organism>
<proteinExistence type="predicted"/>
<dbReference type="GO" id="GO:0010052">
    <property type="term" value="P:guard cell differentiation"/>
    <property type="evidence" value="ECO:0007669"/>
    <property type="project" value="UniProtKB-ARBA"/>
</dbReference>